<dbReference type="Proteomes" id="UP000256542">
    <property type="component" value="Unassembled WGS sequence"/>
</dbReference>
<organism evidence="1 2">
    <name type="scientific">Marinomonas pollencensis</name>
    <dbReference type="NCBI Taxonomy" id="491954"/>
    <lineage>
        <taxon>Bacteria</taxon>
        <taxon>Pseudomonadati</taxon>
        <taxon>Pseudomonadota</taxon>
        <taxon>Gammaproteobacteria</taxon>
        <taxon>Oceanospirillales</taxon>
        <taxon>Oceanospirillaceae</taxon>
        <taxon>Marinomonas</taxon>
    </lineage>
</organism>
<comment type="caution">
    <text evidence="1">The sequence shown here is derived from an EMBL/GenBank/DDBJ whole genome shotgun (WGS) entry which is preliminary data.</text>
</comment>
<evidence type="ECO:0000313" key="2">
    <source>
        <dbReference type="Proteomes" id="UP000256542"/>
    </source>
</evidence>
<proteinExistence type="predicted"/>
<accession>A0A3E0DU66</accession>
<gene>
    <name evidence="1" type="ORF">DFP81_103227</name>
</gene>
<dbReference type="InterPro" id="IPR011009">
    <property type="entry name" value="Kinase-like_dom_sf"/>
</dbReference>
<dbReference type="EMBL" id="QUNG01000003">
    <property type="protein sequence ID" value="REG85028.1"/>
    <property type="molecule type" value="Genomic_DNA"/>
</dbReference>
<dbReference type="AlphaFoldDB" id="A0A3E0DU66"/>
<evidence type="ECO:0000313" key="1">
    <source>
        <dbReference type="EMBL" id="REG85028.1"/>
    </source>
</evidence>
<dbReference type="SUPFAM" id="SSF56112">
    <property type="entry name" value="Protein kinase-like (PK-like)"/>
    <property type="match status" value="1"/>
</dbReference>
<reference evidence="1 2" key="1">
    <citation type="submission" date="2018-08" db="EMBL/GenBank/DDBJ databases">
        <title>Genomic Encyclopedia of Type Strains, Phase III (KMG-III): the genomes of soil and plant-associated and newly described type strains.</title>
        <authorList>
            <person name="Whitman W."/>
        </authorList>
    </citation>
    <scope>NUCLEOTIDE SEQUENCE [LARGE SCALE GENOMIC DNA]</scope>
    <source>
        <strain evidence="1 2">CECT 7375</strain>
    </source>
</reference>
<name>A0A3E0DU66_9GAMM</name>
<dbReference type="RefSeq" id="WP_115896900.1">
    <property type="nucleotide sequence ID" value="NZ_QUNG01000003.1"/>
</dbReference>
<sequence length="227" mass="27315">MSLVTKATSKKIRKIIDNSSDVFVYSDRQYTNSWRRTTLVDRKYVYKEFDYKDKEKNYIWNVEANIINYLQKIKSYKFPLPDNIDLEIRKSKKRVEAFYVKSFLNGKVSKEYRDEQVSKLAQTLFYLHQLNVLVLDVGCENFVEIEGQFCPFDFGMGKIIKYNSWSFKKARGEEFFRFRSVVDDAKFNAFVKEYSKLSGASVFELMFFYKLYDAKQNFRSFRKRLFR</sequence>
<protein>
    <recommendedName>
        <fullName evidence="3">Lipopolysaccharide kinase (Kdo/WaaP) family protein</fullName>
    </recommendedName>
</protein>
<keyword evidence="2" id="KW-1185">Reference proteome</keyword>
<evidence type="ECO:0008006" key="3">
    <source>
        <dbReference type="Google" id="ProtNLM"/>
    </source>
</evidence>